<accession>A0A6C0LTG4</accession>
<feature type="transmembrane region" description="Helical" evidence="1">
    <location>
        <begin position="32"/>
        <end position="50"/>
    </location>
</feature>
<dbReference type="EMBL" id="MN740556">
    <property type="protein sequence ID" value="QHU33305.1"/>
    <property type="molecule type" value="Genomic_DNA"/>
</dbReference>
<feature type="transmembrane region" description="Helical" evidence="1">
    <location>
        <begin position="134"/>
        <end position="156"/>
    </location>
</feature>
<protein>
    <submittedName>
        <fullName evidence="2">Uncharacterized protein</fullName>
    </submittedName>
</protein>
<keyword evidence="1" id="KW-1133">Transmembrane helix</keyword>
<feature type="transmembrane region" description="Helical" evidence="1">
    <location>
        <begin position="62"/>
        <end position="85"/>
    </location>
</feature>
<feature type="transmembrane region" description="Helical" evidence="1">
    <location>
        <begin position="185"/>
        <end position="203"/>
    </location>
</feature>
<feature type="transmembrane region" description="Helical" evidence="1">
    <location>
        <begin position="97"/>
        <end position="113"/>
    </location>
</feature>
<sequence>MCWNKEVSMLTFIIAITGCIYLYYRNNNNDRWVALFGGTIAMIQLAEYFMWSNQSCNDINKLASMLALLVLVLEPAMNMIGGMIFEKSYSDRKILKVLLLSYIVYVIAIYLSIKEKQIKWCGHKSRESCHLRWDFLDIFSSKWSILWVIFLMLPILTMNPKYQGIILFAIGLMTFILSKIHHTSVMGSMWCWYAILVIYAKIII</sequence>
<keyword evidence="1" id="KW-0812">Transmembrane</keyword>
<organism evidence="2">
    <name type="scientific">viral metagenome</name>
    <dbReference type="NCBI Taxonomy" id="1070528"/>
    <lineage>
        <taxon>unclassified sequences</taxon>
        <taxon>metagenomes</taxon>
        <taxon>organismal metagenomes</taxon>
    </lineage>
</organism>
<keyword evidence="1" id="KW-0472">Membrane</keyword>
<dbReference type="PROSITE" id="PS51257">
    <property type="entry name" value="PROKAR_LIPOPROTEIN"/>
    <property type="match status" value="1"/>
</dbReference>
<evidence type="ECO:0000256" key="1">
    <source>
        <dbReference type="SAM" id="Phobius"/>
    </source>
</evidence>
<name>A0A6C0LTG4_9ZZZZ</name>
<reference evidence="2" key="1">
    <citation type="journal article" date="2020" name="Nature">
        <title>Giant virus diversity and host interactions through global metagenomics.</title>
        <authorList>
            <person name="Schulz F."/>
            <person name="Roux S."/>
            <person name="Paez-Espino D."/>
            <person name="Jungbluth S."/>
            <person name="Walsh D.A."/>
            <person name="Denef V.J."/>
            <person name="McMahon K.D."/>
            <person name="Konstantinidis K.T."/>
            <person name="Eloe-Fadrosh E.A."/>
            <person name="Kyrpides N.C."/>
            <person name="Woyke T."/>
        </authorList>
    </citation>
    <scope>NUCLEOTIDE SEQUENCE</scope>
    <source>
        <strain evidence="2">GVMAG-S-1014582-52</strain>
    </source>
</reference>
<evidence type="ECO:0000313" key="2">
    <source>
        <dbReference type="EMBL" id="QHU33305.1"/>
    </source>
</evidence>
<proteinExistence type="predicted"/>
<feature type="transmembrane region" description="Helical" evidence="1">
    <location>
        <begin position="7"/>
        <end position="26"/>
    </location>
</feature>
<dbReference type="AlphaFoldDB" id="A0A6C0LTG4"/>